<dbReference type="GO" id="GO:0004130">
    <property type="term" value="F:cytochrome-c peroxidase activity"/>
    <property type="evidence" value="ECO:0007669"/>
    <property type="project" value="TreeGrafter"/>
</dbReference>
<feature type="binding site" description="covalent" evidence="8">
    <location>
        <position position="110"/>
    </location>
    <ligand>
        <name>heme c</name>
        <dbReference type="ChEBI" id="CHEBI:61717"/>
        <label>1</label>
    </ligand>
</feature>
<keyword evidence="3 9" id="KW-0479">Metal-binding</keyword>
<sequence length="364" mass="40399">MKTPYLAVLSITVICVSIGLLVYDAASLKMHASFEHQDSHSHEIDHDDSHSSAHDLSTNSQDTKQAVLSEQKIFPIPNSTEIDKSLAKIGWALFKDPNLSSNQSVSCESCHSLQTNGAEVTPISIGVNGAGMRNSLTVFNAAFNYRFFWDGRVNNLADQIDGPVHNVDEMDSNWEHITNYVSQSKAYIRLFEEQSTGINEASIKAALIEFIQGLTTPDSPFDQYLRGNHSALSGTAKRGWKTFQDEGCIRCHQGTNIGGGMVMRFGYFGLSKTGSERSEDQGRFMFTGQPQDKHLFRVASLRNVAITAPYFHDGQTETLEEAIKIMGESQLGKAFEKQTIDEIKAFLEALTGNRPQMLVEFENE</sequence>
<dbReference type="GO" id="GO:0020037">
    <property type="term" value="F:heme binding"/>
    <property type="evidence" value="ECO:0007669"/>
    <property type="project" value="InterPro"/>
</dbReference>
<feature type="compositionally biased region" description="Basic and acidic residues" evidence="10">
    <location>
        <begin position="39"/>
        <end position="53"/>
    </location>
</feature>
<dbReference type="InterPro" id="IPR036909">
    <property type="entry name" value="Cyt_c-like_dom_sf"/>
</dbReference>
<comment type="cofactor">
    <cofactor evidence="8">
        <name>heme</name>
        <dbReference type="ChEBI" id="CHEBI:30413"/>
    </cofactor>
    <text evidence="8">Binds 2 heme groups.</text>
</comment>
<evidence type="ECO:0000256" key="8">
    <source>
        <dbReference type="PIRSR" id="PIRSR000294-1"/>
    </source>
</evidence>
<evidence type="ECO:0000256" key="7">
    <source>
        <dbReference type="ARBA" id="ARBA00023004"/>
    </source>
</evidence>
<keyword evidence="11" id="KW-0472">Membrane</keyword>
<dbReference type="PROSITE" id="PS51007">
    <property type="entry name" value="CYTC"/>
    <property type="match status" value="2"/>
</dbReference>
<proteinExistence type="predicted"/>
<evidence type="ECO:0000256" key="6">
    <source>
        <dbReference type="ARBA" id="ARBA00023002"/>
    </source>
</evidence>
<dbReference type="InterPro" id="IPR009056">
    <property type="entry name" value="Cyt_c-like_dom"/>
</dbReference>
<reference evidence="14" key="1">
    <citation type="submission" date="2016-07" db="EMBL/GenBank/DDBJ databases">
        <title>Nontailed viruses are major unrecognized killers of bacteria in the ocean.</title>
        <authorList>
            <person name="Kauffman K."/>
            <person name="Hussain F."/>
            <person name="Yang J."/>
            <person name="Arevalo P."/>
            <person name="Brown J."/>
            <person name="Cutler M."/>
            <person name="Kelly L."/>
            <person name="Polz M.F."/>
        </authorList>
    </citation>
    <scope>NUCLEOTIDE SEQUENCE [LARGE SCALE GENOMIC DNA]</scope>
    <source>
        <strain evidence="14">10N.261.55.E11</strain>
    </source>
</reference>
<dbReference type="GO" id="GO:0009055">
    <property type="term" value="F:electron transfer activity"/>
    <property type="evidence" value="ECO:0007669"/>
    <property type="project" value="InterPro"/>
</dbReference>
<dbReference type="RefSeq" id="WP_102517432.1">
    <property type="nucleotide sequence ID" value="NZ_CAWNSM010000085.1"/>
</dbReference>
<feature type="transmembrane region" description="Helical" evidence="11">
    <location>
        <begin position="6"/>
        <end position="26"/>
    </location>
</feature>
<dbReference type="PANTHER" id="PTHR30600">
    <property type="entry name" value="CYTOCHROME C PEROXIDASE-RELATED"/>
    <property type="match status" value="1"/>
</dbReference>
<keyword evidence="6" id="KW-0560">Oxidoreductase</keyword>
<evidence type="ECO:0000256" key="5">
    <source>
        <dbReference type="ARBA" id="ARBA00022764"/>
    </source>
</evidence>
<evidence type="ECO:0000256" key="3">
    <source>
        <dbReference type="ARBA" id="ARBA00022723"/>
    </source>
</evidence>
<evidence type="ECO:0000256" key="9">
    <source>
        <dbReference type="PIRSR" id="PIRSR000294-2"/>
    </source>
</evidence>
<evidence type="ECO:0000313" key="14">
    <source>
        <dbReference type="Proteomes" id="UP000235330"/>
    </source>
</evidence>
<comment type="caution">
    <text evidence="13">The sequence shown here is derived from an EMBL/GenBank/DDBJ whole genome shotgun (WGS) entry which is preliminary data.</text>
</comment>
<dbReference type="EMBL" id="MCWU01000085">
    <property type="protein sequence ID" value="PMJ61161.1"/>
    <property type="molecule type" value="Genomic_DNA"/>
</dbReference>
<evidence type="ECO:0000256" key="10">
    <source>
        <dbReference type="SAM" id="MobiDB-lite"/>
    </source>
</evidence>
<feature type="binding site" description="covalent" evidence="8">
    <location>
        <position position="251"/>
    </location>
    <ligand>
        <name>heme c</name>
        <dbReference type="ChEBI" id="CHEBI:61717"/>
        <label>2</label>
    </ligand>
</feature>
<feature type="binding site" description="covalent" evidence="8">
    <location>
        <position position="107"/>
    </location>
    <ligand>
        <name>heme c</name>
        <dbReference type="ChEBI" id="CHEBI:61717"/>
        <label>1</label>
    </ligand>
</feature>
<accession>A0A2N7F657</accession>
<dbReference type="Pfam" id="PF03150">
    <property type="entry name" value="CCP_MauG"/>
    <property type="match status" value="1"/>
</dbReference>
<evidence type="ECO:0000256" key="2">
    <source>
        <dbReference type="ARBA" id="ARBA00022617"/>
    </source>
</evidence>
<feature type="binding site" description="axial binding residue" evidence="9">
    <location>
        <position position="111"/>
    </location>
    <ligand>
        <name>heme c</name>
        <dbReference type="ChEBI" id="CHEBI:61717"/>
        <label>1</label>
    </ligand>
    <ligandPart>
        <name>Fe</name>
        <dbReference type="ChEBI" id="CHEBI:18248"/>
    </ligandPart>
</feature>
<organism evidence="13 14">
    <name type="scientific">Vibrio splendidus</name>
    <dbReference type="NCBI Taxonomy" id="29497"/>
    <lineage>
        <taxon>Bacteria</taxon>
        <taxon>Pseudomonadati</taxon>
        <taxon>Pseudomonadota</taxon>
        <taxon>Gammaproteobacteria</taxon>
        <taxon>Vibrionales</taxon>
        <taxon>Vibrionaceae</taxon>
        <taxon>Vibrio</taxon>
    </lineage>
</organism>
<keyword evidence="5" id="KW-0574">Periplasm</keyword>
<feature type="binding site" description="axial binding residue" evidence="9">
    <location>
        <position position="326"/>
    </location>
    <ligand>
        <name>heme c</name>
        <dbReference type="ChEBI" id="CHEBI:61717"/>
        <label>2</label>
    </ligand>
    <ligandPart>
        <name>Fe</name>
        <dbReference type="ChEBI" id="CHEBI:18248"/>
    </ligandPart>
</feature>
<dbReference type="AlphaFoldDB" id="A0A2N7F657"/>
<comment type="PTM">
    <text evidence="8">Binds 2 heme groups per subunit.</text>
</comment>
<keyword evidence="4" id="KW-0732">Signal</keyword>
<dbReference type="PIRSF" id="PIRSF000294">
    <property type="entry name" value="Cytochrome-c_peroxidase"/>
    <property type="match status" value="1"/>
</dbReference>
<protein>
    <submittedName>
        <fullName evidence="13">Cytochrome B6</fullName>
    </submittedName>
</protein>
<dbReference type="SUPFAM" id="SSF46626">
    <property type="entry name" value="Cytochrome c"/>
    <property type="match status" value="2"/>
</dbReference>
<evidence type="ECO:0000256" key="4">
    <source>
        <dbReference type="ARBA" id="ARBA00022729"/>
    </source>
</evidence>
<feature type="binding site" description="axial binding residue" evidence="9">
    <location>
        <position position="252"/>
    </location>
    <ligand>
        <name>heme c</name>
        <dbReference type="ChEBI" id="CHEBI:61717"/>
        <label>2</label>
    </ligand>
    <ligandPart>
        <name>Fe</name>
        <dbReference type="ChEBI" id="CHEBI:18248"/>
    </ligandPart>
</feature>
<keyword evidence="7 9" id="KW-0408">Iron</keyword>
<name>A0A2N7F657_VIBSP</name>
<dbReference type="InterPro" id="IPR004852">
    <property type="entry name" value="Di-haem_cyt_c_peroxidsae"/>
</dbReference>
<dbReference type="InterPro" id="IPR026259">
    <property type="entry name" value="MauG/Cytc_peroxidase"/>
</dbReference>
<dbReference type="PANTHER" id="PTHR30600:SF7">
    <property type="entry name" value="CYTOCHROME C PEROXIDASE-RELATED"/>
    <property type="match status" value="1"/>
</dbReference>
<comment type="subcellular location">
    <subcellularLocation>
        <location evidence="1">Periplasm</location>
    </subcellularLocation>
</comment>
<dbReference type="Gene3D" id="1.10.760.10">
    <property type="entry name" value="Cytochrome c-like domain"/>
    <property type="match status" value="2"/>
</dbReference>
<keyword evidence="2 8" id="KW-0349">Heme</keyword>
<feature type="binding site" description="covalent" evidence="8">
    <location>
        <position position="248"/>
    </location>
    <ligand>
        <name>heme c</name>
        <dbReference type="ChEBI" id="CHEBI:61717"/>
        <label>2</label>
    </ligand>
</feature>
<evidence type="ECO:0000259" key="12">
    <source>
        <dbReference type="PROSITE" id="PS51007"/>
    </source>
</evidence>
<feature type="domain" description="Cytochrome c" evidence="12">
    <location>
        <begin position="85"/>
        <end position="215"/>
    </location>
</feature>
<dbReference type="InterPro" id="IPR051395">
    <property type="entry name" value="Cytochrome_c_Peroxidase/MauG"/>
</dbReference>
<keyword evidence="11" id="KW-1133">Transmembrane helix</keyword>
<dbReference type="GO" id="GO:0046872">
    <property type="term" value="F:metal ion binding"/>
    <property type="evidence" value="ECO:0007669"/>
    <property type="project" value="UniProtKB-KW"/>
</dbReference>
<evidence type="ECO:0000313" key="13">
    <source>
        <dbReference type="EMBL" id="PMJ61161.1"/>
    </source>
</evidence>
<evidence type="ECO:0000256" key="11">
    <source>
        <dbReference type="SAM" id="Phobius"/>
    </source>
</evidence>
<gene>
    <name evidence="13" type="ORF">BCU17_08415</name>
</gene>
<keyword evidence="11" id="KW-0812">Transmembrane</keyword>
<feature type="domain" description="Cytochrome c" evidence="12">
    <location>
        <begin position="234"/>
        <end position="351"/>
    </location>
</feature>
<dbReference type="Proteomes" id="UP000235330">
    <property type="component" value="Unassembled WGS sequence"/>
</dbReference>
<dbReference type="GO" id="GO:0042597">
    <property type="term" value="C:periplasmic space"/>
    <property type="evidence" value="ECO:0007669"/>
    <property type="project" value="UniProtKB-SubCell"/>
</dbReference>
<feature type="region of interest" description="Disordered" evidence="10">
    <location>
        <begin position="39"/>
        <end position="61"/>
    </location>
</feature>
<evidence type="ECO:0000256" key="1">
    <source>
        <dbReference type="ARBA" id="ARBA00004418"/>
    </source>
</evidence>